<dbReference type="EMBL" id="JASBNA010000010">
    <property type="protein sequence ID" value="KAK7688803.1"/>
    <property type="molecule type" value="Genomic_DNA"/>
</dbReference>
<proteinExistence type="predicted"/>
<reference evidence="1 2" key="1">
    <citation type="submission" date="2022-09" db="EMBL/GenBank/DDBJ databases">
        <authorList>
            <person name="Palmer J.M."/>
        </authorList>
    </citation>
    <scope>NUCLEOTIDE SEQUENCE [LARGE SCALE GENOMIC DNA]</scope>
    <source>
        <strain evidence="1 2">DSM 7382</strain>
    </source>
</reference>
<dbReference type="Proteomes" id="UP001385951">
    <property type="component" value="Unassembled WGS sequence"/>
</dbReference>
<evidence type="ECO:0000313" key="2">
    <source>
        <dbReference type="Proteomes" id="UP001385951"/>
    </source>
</evidence>
<comment type="caution">
    <text evidence="1">The sequence shown here is derived from an EMBL/GenBank/DDBJ whole genome shotgun (WGS) entry which is preliminary data.</text>
</comment>
<keyword evidence="2" id="KW-1185">Reference proteome</keyword>
<organism evidence="1 2">
    <name type="scientific">Cerrena zonata</name>
    <dbReference type="NCBI Taxonomy" id="2478898"/>
    <lineage>
        <taxon>Eukaryota</taxon>
        <taxon>Fungi</taxon>
        <taxon>Dikarya</taxon>
        <taxon>Basidiomycota</taxon>
        <taxon>Agaricomycotina</taxon>
        <taxon>Agaricomycetes</taxon>
        <taxon>Polyporales</taxon>
        <taxon>Cerrenaceae</taxon>
        <taxon>Cerrena</taxon>
    </lineage>
</organism>
<sequence length="133" mass="15067">MLPPPQMHPIIQAQEWPQNVTQLTRLLDLPLSTLPVDPPLSDITRSFFIELQQFFEAQKAGLVVPGRKTSNLELESSLNMTLVTVAMNLVYDKLSSILSSQYSARNWCITLNYLPMSFSRLPRQSTMSKDVIS</sequence>
<evidence type="ECO:0000313" key="1">
    <source>
        <dbReference type="EMBL" id="KAK7688803.1"/>
    </source>
</evidence>
<dbReference type="AlphaFoldDB" id="A0AAW0GFA4"/>
<accession>A0AAW0GFA4</accession>
<name>A0AAW0GFA4_9APHY</name>
<gene>
    <name evidence="1" type="ORF">QCA50_008343</name>
</gene>
<protein>
    <submittedName>
        <fullName evidence="1">Uncharacterized protein</fullName>
    </submittedName>
</protein>